<accession>A0ACC6A0N5</accession>
<name>A0ACC6A0N5_9RHOB</name>
<organism evidence="1 2">
    <name type="scientific">Lutimaribacter degradans</name>
    <dbReference type="NCBI Taxonomy" id="2945989"/>
    <lineage>
        <taxon>Bacteria</taxon>
        <taxon>Pseudomonadati</taxon>
        <taxon>Pseudomonadota</taxon>
        <taxon>Alphaproteobacteria</taxon>
        <taxon>Rhodobacterales</taxon>
        <taxon>Roseobacteraceae</taxon>
        <taxon>Lutimaribacter</taxon>
    </lineage>
</organism>
<comment type="caution">
    <text evidence="1">The sequence shown here is derived from an EMBL/GenBank/DDBJ whole genome shotgun (WGS) entry which is preliminary data.</text>
</comment>
<reference evidence="1" key="1">
    <citation type="submission" date="2022-06" db="EMBL/GenBank/DDBJ databases">
        <title>Lutimaribacter sp. EGI FJ00013, a novel bacterium isolated from a salt lake sediment enrichment.</title>
        <authorList>
            <person name="Gao L."/>
            <person name="Fang B.-Z."/>
            <person name="Li W.-J."/>
        </authorList>
    </citation>
    <scope>NUCLEOTIDE SEQUENCE</scope>
    <source>
        <strain evidence="1">EGI FJ00013</strain>
    </source>
</reference>
<evidence type="ECO:0000313" key="1">
    <source>
        <dbReference type="EMBL" id="MCM2563862.1"/>
    </source>
</evidence>
<sequence>MSATDIPPPQSPGSGVASTYRTGRTVMALMLREMSTRYGRSPGGYIWAILEPLGGVFILAIGFSLLLRNPPLGNNFILFYATGFVPFILYQNVSTMVARALKFSRPLLRYPVVSWMDAIIARFVLNALTGILVGHIVIFIVLMLTDSRAMLDVMPILTVIGLVLLLSLGVGMLNCALSGLIDAWDMIWSVATRPLFIASGVLFLYEDMPRGAQDILWYNPLFHIVGLARTGFYATYEAAYVSELYVVGFSLIALFMGIVLLYRYHRDILTR</sequence>
<proteinExistence type="predicted"/>
<dbReference type="Proteomes" id="UP001203036">
    <property type="component" value="Unassembled WGS sequence"/>
</dbReference>
<dbReference type="EMBL" id="JAMQGO010000019">
    <property type="protein sequence ID" value="MCM2563862.1"/>
    <property type="molecule type" value="Genomic_DNA"/>
</dbReference>
<keyword evidence="2" id="KW-1185">Reference proteome</keyword>
<gene>
    <name evidence="1" type="ORF">M8744_17065</name>
</gene>
<protein>
    <submittedName>
        <fullName evidence="1">ABC transporter permease</fullName>
    </submittedName>
</protein>
<evidence type="ECO:0000313" key="2">
    <source>
        <dbReference type="Proteomes" id="UP001203036"/>
    </source>
</evidence>